<dbReference type="AlphaFoldDB" id="A0A5C3ETQ2"/>
<evidence type="ECO:0000256" key="1">
    <source>
        <dbReference type="SAM" id="Phobius"/>
    </source>
</evidence>
<gene>
    <name evidence="2" type="ORF">PSFLO_00377</name>
</gene>
<dbReference type="Proteomes" id="UP000323386">
    <property type="component" value="Unassembled WGS sequence"/>
</dbReference>
<evidence type="ECO:0008006" key="4">
    <source>
        <dbReference type="Google" id="ProtNLM"/>
    </source>
</evidence>
<keyword evidence="1" id="KW-0812">Transmembrane</keyword>
<feature type="transmembrane region" description="Helical" evidence="1">
    <location>
        <begin position="137"/>
        <end position="157"/>
    </location>
</feature>
<dbReference type="PANTHER" id="PTHR12459:SF19">
    <property type="entry name" value="TRANSMEMBRANE PROTEIN 135 N-TERMINAL DOMAIN-CONTAINING PROTEIN"/>
    <property type="match status" value="1"/>
</dbReference>
<name>A0A5C3ETQ2_9BASI</name>
<keyword evidence="3" id="KW-1185">Reference proteome</keyword>
<proteinExistence type="predicted"/>
<dbReference type="OrthoDB" id="291792at2759"/>
<feature type="transmembrane region" description="Helical" evidence="1">
    <location>
        <begin position="44"/>
        <end position="66"/>
    </location>
</feature>
<sequence length="520" mass="56599">MSSPSASPSGARRGASAQDILAHHLAVAKDFVKDPPVRPTTKRASHAFLVGYLINVALDGILPGILRKKSASEALRSLVSGPTFRSASSLALYSLLYRTLIKHITRLRILLLDKVPSPDSQDLSTHRSRLYARLTRTLRSAFLVPFLAALAASPASILFPNPSLRQTFSIWALVSGIESVYREARRHNSRLVSWVPDFVGGGFFYALGNGQLLWSFLFEPECFPSAYGKVILARSTAYIPPRPSGLPASIPWPAPREVADTIALLSTPSSTSPAYPAFSAPLLSALTPLDHATTSYSLINPILDYSPAHPAHTSLLCAVLHPTEPSCWKNFFSFWVREWGASARFVAAFAAIGQAFAWKKMLKDPETALFKYAKAVVQGATVISGSIGTAWALTCFFQKYLPRTFLPRSRYFLNGVLSSVFILAVPRARRAQLGSYVTRQSLASTWGILKKQGKVKSIRNGDVFLLALGLGMLASLHENRPTALPGSTRRGLSLILGPPNEAEKAVLAQRVDPSADFKSE</sequence>
<keyword evidence="1" id="KW-0472">Membrane</keyword>
<dbReference type="InterPro" id="IPR026749">
    <property type="entry name" value="Tmem135"/>
</dbReference>
<evidence type="ECO:0000313" key="3">
    <source>
        <dbReference type="Proteomes" id="UP000323386"/>
    </source>
</evidence>
<reference evidence="2 3" key="1">
    <citation type="submission" date="2018-03" db="EMBL/GenBank/DDBJ databases">
        <authorList>
            <person name="Guldener U."/>
        </authorList>
    </citation>
    <scope>NUCLEOTIDE SEQUENCE [LARGE SCALE GENOMIC DNA]</scope>
    <source>
        <strain evidence="2 3">DAOM196992</strain>
    </source>
</reference>
<dbReference type="PANTHER" id="PTHR12459">
    <property type="entry name" value="TRANSMEMBRANE PROTEIN 135-RELATED"/>
    <property type="match status" value="1"/>
</dbReference>
<organism evidence="2 3">
    <name type="scientific">Pseudozyma flocculosa</name>
    <dbReference type="NCBI Taxonomy" id="84751"/>
    <lineage>
        <taxon>Eukaryota</taxon>
        <taxon>Fungi</taxon>
        <taxon>Dikarya</taxon>
        <taxon>Basidiomycota</taxon>
        <taxon>Ustilaginomycotina</taxon>
        <taxon>Ustilaginomycetes</taxon>
        <taxon>Ustilaginales</taxon>
        <taxon>Ustilaginaceae</taxon>
        <taxon>Pseudozyma</taxon>
    </lineage>
</organism>
<keyword evidence="1" id="KW-1133">Transmembrane helix</keyword>
<accession>A0A5C3ETQ2</accession>
<dbReference type="EMBL" id="OOIP01000001">
    <property type="protein sequence ID" value="SPO34906.1"/>
    <property type="molecule type" value="Genomic_DNA"/>
</dbReference>
<evidence type="ECO:0000313" key="2">
    <source>
        <dbReference type="EMBL" id="SPO34906.1"/>
    </source>
</evidence>
<protein>
    <recommendedName>
        <fullName evidence="4">Transmembrane protein 135 N-terminal domain-containing protein</fullName>
    </recommendedName>
</protein>